<evidence type="ECO:0000256" key="14">
    <source>
        <dbReference type="ARBA" id="ARBA00031956"/>
    </source>
</evidence>
<dbReference type="GO" id="GO:0005829">
    <property type="term" value="C:cytosol"/>
    <property type="evidence" value="ECO:0007669"/>
    <property type="project" value="TreeGrafter"/>
</dbReference>
<dbReference type="OrthoDB" id="5853397at2759"/>
<gene>
    <name evidence="22" type="ORF">GSTENG00033388001</name>
</gene>
<proteinExistence type="inferred from homology"/>
<evidence type="ECO:0000256" key="16">
    <source>
        <dbReference type="ARBA" id="ARBA00049418"/>
    </source>
</evidence>
<dbReference type="EMBL" id="CAAE01015037">
    <property type="protein sequence ID" value="CAG11422.1"/>
    <property type="molecule type" value="Genomic_DNA"/>
</dbReference>
<dbReference type="GO" id="GO:0110155">
    <property type="term" value="P:NAD-cap decapping"/>
    <property type="evidence" value="ECO:0007669"/>
    <property type="project" value="TreeGrafter"/>
</dbReference>
<evidence type="ECO:0000256" key="6">
    <source>
        <dbReference type="ARBA" id="ARBA00022741"/>
    </source>
</evidence>
<dbReference type="FunFam" id="3.40.50.300:FF:000088">
    <property type="entry name" value="Ras-related C3 botulinum toxin substrate 1"/>
    <property type="match status" value="1"/>
</dbReference>
<comment type="catalytic activity">
    <reaction evidence="11">
        <text>a 5'-end CoA-ribonucleoside in mRNA + H2O = 3'-dephospho-CoA + a 5'-end phospho-ribonucleoside in mRNA + H(+)</text>
        <dbReference type="Rhea" id="RHEA:67496"/>
        <dbReference type="Rhea" id="RHEA-COMP:15692"/>
        <dbReference type="Rhea" id="RHEA-COMP:17276"/>
        <dbReference type="ChEBI" id="CHEBI:15377"/>
        <dbReference type="ChEBI" id="CHEBI:15378"/>
        <dbReference type="ChEBI" id="CHEBI:57328"/>
        <dbReference type="ChEBI" id="CHEBI:138282"/>
        <dbReference type="ChEBI" id="CHEBI:172371"/>
    </reaction>
    <physiologicalReaction direction="left-to-right" evidence="11">
        <dbReference type="Rhea" id="RHEA:67497"/>
    </physiologicalReaction>
</comment>
<evidence type="ECO:0000256" key="8">
    <source>
        <dbReference type="ARBA" id="ARBA00023288"/>
    </source>
</evidence>
<reference evidence="22" key="1">
    <citation type="journal article" date="2004" name="Nature">
        <title>Genome duplication in the teleost fish Tetraodon nigroviridis reveals the early vertebrate proto-karyotype.</title>
        <authorList>
            <person name="Jaillon O."/>
            <person name="Aury J.-M."/>
            <person name="Brunet F."/>
            <person name="Petit J.-L."/>
            <person name="Stange-Thomann N."/>
            <person name="Mauceli E."/>
            <person name="Bouneau L."/>
            <person name="Fischer C."/>
            <person name="Ozouf-Costaz C."/>
            <person name="Bernot A."/>
            <person name="Nicaud S."/>
            <person name="Jaffe D."/>
            <person name="Fisher S."/>
            <person name="Lutfalla G."/>
            <person name="Dossat C."/>
            <person name="Segurens B."/>
            <person name="Dasilva C."/>
            <person name="Salanoubat M."/>
            <person name="Levy M."/>
            <person name="Boudet N."/>
            <person name="Castellano S."/>
            <person name="Anthouard V."/>
            <person name="Jubin C."/>
            <person name="Castelli V."/>
            <person name="Katinka M."/>
            <person name="Vacherie B."/>
            <person name="Biemont C."/>
            <person name="Skalli Z."/>
            <person name="Cattolico L."/>
            <person name="Poulain J."/>
            <person name="De Berardinis V."/>
            <person name="Cruaud C."/>
            <person name="Duprat S."/>
            <person name="Brottier P."/>
            <person name="Coutanceau J.-P."/>
            <person name="Gouzy J."/>
            <person name="Parra G."/>
            <person name="Lardier G."/>
            <person name="Chapple C."/>
            <person name="McKernan K.J."/>
            <person name="McEwan P."/>
            <person name="Bosak S."/>
            <person name="Kellis M."/>
            <person name="Volff J.-N."/>
            <person name="Guigo R."/>
            <person name="Zody M.C."/>
            <person name="Mesirov J."/>
            <person name="Lindblad-Toh K."/>
            <person name="Birren B."/>
            <person name="Nusbaum C."/>
            <person name="Kahn D."/>
            <person name="Robinson-Rechavi M."/>
            <person name="Laudet V."/>
            <person name="Schachter V."/>
            <person name="Quetier F."/>
            <person name="Saurin W."/>
            <person name="Scarpelli C."/>
            <person name="Wincker P."/>
            <person name="Lander E.S."/>
            <person name="Weissenbach J."/>
            <person name="Roest Crollius H."/>
        </authorList>
    </citation>
    <scope>NUCLEOTIDE SEQUENCE [LARGE SCALE GENOMIC DNA]</scope>
</reference>
<feature type="compositionally biased region" description="Polar residues" evidence="20">
    <location>
        <begin position="460"/>
        <end position="472"/>
    </location>
</feature>
<dbReference type="SMART" id="SM00174">
    <property type="entry name" value="RHO"/>
    <property type="match status" value="2"/>
</dbReference>
<keyword evidence="5" id="KW-0488">Methylation</keyword>
<dbReference type="PROSITE" id="PS51421">
    <property type="entry name" value="RAS"/>
    <property type="match status" value="2"/>
</dbReference>
<feature type="domain" description="RAI1-like" evidence="21">
    <location>
        <begin position="266"/>
        <end position="451"/>
    </location>
</feature>
<evidence type="ECO:0000256" key="11">
    <source>
        <dbReference type="ARBA" id="ARBA00024564"/>
    </source>
</evidence>
<protein>
    <recommendedName>
        <fullName evidence="4">Decapping and exoribonuclease protein</fullName>
        <ecNumber evidence="3">3.6.5.2</ecNumber>
    </recommendedName>
    <alternativeName>
        <fullName evidence="12">5'-3' exoribonuclease DXO</fullName>
    </alternativeName>
    <alternativeName>
        <fullName evidence="13">Dom-3 homolog Z</fullName>
    </alternativeName>
    <alternativeName>
        <fullName evidence="14">NAD-capped RNA hydrolase DXO</fullName>
    </alternativeName>
    <alternativeName>
        <fullName evidence="19">Rho-related GTP-binding protein RhoG</fullName>
    </alternativeName>
</protein>
<evidence type="ECO:0000256" key="9">
    <source>
        <dbReference type="ARBA" id="ARBA00023289"/>
    </source>
</evidence>
<comment type="catalytic activity">
    <reaction evidence="15">
        <text>GTP + H2O = GDP + phosphate + H(+)</text>
        <dbReference type="Rhea" id="RHEA:19669"/>
        <dbReference type="ChEBI" id="CHEBI:15377"/>
        <dbReference type="ChEBI" id="CHEBI:15378"/>
        <dbReference type="ChEBI" id="CHEBI:37565"/>
        <dbReference type="ChEBI" id="CHEBI:43474"/>
        <dbReference type="ChEBI" id="CHEBI:58189"/>
        <dbReference type="EC" id="3.6.5.2"/>
    </reaction>
    <physiologicalReaction direction="left-to-right" evidence="15">
        <dbReference type="Rhea" id="RHEA:19670"/>
    </physiologicalReaction>
</comment>
<evidence type="ECO:0000256" key="4">
    <source>
        <dbReference type="ARBA" id="ARBA00021308"/>
    </source>
</evidence>
<dbReference type="PROSITE" id="PS51420">
    <property type="entry name" value="RHO"/>
    <property type="match status" value="2"/>
</dbReference>
<dbReference type="GO" id="GO:0005634">
    <property type="term" value="C:nucleus"/>
    <property type="evidence" value="ECO:0007669"/>
    <property type="project" value="TreeGrafter"/>
</dbReference>
<comment type="caution">
    <text evidence="22">The sequence shown here is derived from an EMBL/GenBank/DDBJ whole genome shotgun (WGS) entry which is preliminary data.</text>
</comment>
<feature type="domain" description="RAI1-like" evidence="21">
    <location>
        <begin position="766"/>
        <end position="850"/>
    </location>
</feature>
<keyword evidence="9" id="KW-0636">Prenylation</keyword>
<comment type="subunit">
    <text evidence="18">Interacts with ARHGEF26. Interacts with ARHGEF16. Interacts with UNC13D; the interaction increases RhoG affinity to the membrane lipids, targets UNC13D to membrane lipids and facilitates cytotoxic granule (CG) docking to the plasma membrane.</text>
</comment>
<evidence type="ECO:0000313" key="22">
    <source>
        <dbReference type="EMBL" id="CAG11422.1"/>
    </source>
</evidence>
<dbReference type="FunFam" id="3.40.50.300:FF:000118">
    <property type="entry name" value="Rho-related GTP-binding protein RhoG"/>
    <property type="match status" value="1"/>
</dbReference>
<evidence type="ECO:0000256" key="10">
    <source>
        <dbReference type="ARBA" id="ARBA00024458"/>
    </source>
</evidence>
<comment type="similarity">
    <text evidence="1">Belongs to the DXO/Dom3Z family.</text>
</comment>
<dbReference type="InterPro" id="IPR013961">
    <property type="entry name" value="RAI1"/>
</dbReference>
<accession>Q4RJL0</accession>
<dbReference type="SMART" id="SM00173">
    <property type="entry name" value="RAS"/>
    <property type="match status" value="1"/>
</dbReference>
<keyword evidence="8" id="KW-0449">Lipoprotein</keyword>
<dbReference type="Pfam" id="PF00071">
    <property type="entry name" value="Ras"/>
    <property type="match status" value="4"/>
</dbReference>
<dbReference type="InterPro" id="IPR039039">
    <property type="entry name" value="RAI1-like_fam"/>
</dbReference>
<dbReference type="Pfam" id="PF08652">
    <property type="entry name" value="RAI1"/>
    <property type="match status" value="5"/>
</dbReference>
<feature type="domain" description="RAI1-like" evidence="21">
    <location>
        <begin position="486"/>
        <end position="764"/>
    </location>
</feature>
<evidence type="ECO:0000256" key="17">
    <source>
        <dbReference type="ARBA" id="ARBA00059483"/>
    </source>
</evidence>
<dbReference type="PANTHER" id="PTHR12395">
    <property type="entry name" value="DOM-3 RELATED"/>
    <property type="match status" value="1"/>
</dbReference>
<dbReference type="Gene3D" id="3.40.50.300">
    <property type="entry name" value="P-loop containing nucleotide triphosphate hydrolases"/>
    <property type="match status" value="2"/>
</dbReference>
<comment type="function">
    <text evidence="17">Plays a role in immunological synaptic F-actin density and architecture organization. Regulates actin reorganization in lymphocytes, possibly through the modulation of Rac1 activity. Required for the formation of membrane ruffles during macropinocytosis. Plays a role in cell migration and is required for the formation of cup-like structures during trans-endothelial migration of leukocytes. Binds phospholipids in an activation-dependent manner; thereby acting as an anchor for other proteins to the plasma membrane (PM). Plays a role in exocytosis of cytotoxic granules (CG) by lymphocytes/Component of the exocytosis machinery in natural killer (NK) and CD8+ T cells. Promotes the docking of cytotoxic granules (CG) to the plasma membrane through the interaction with UNC13D. Involved in the cytotoxic activity of lymphocytes/primary CD8+ T cells.</text>
</comment>
<dbReference type="GO" id="GO:0003925">
    <property type="term" value="F:G protein activity"/>
    <property type="evidence" value="ECO:0007669"/>
    <property type="project" value="UniProtKB-EC"/>
</dbReference>
<feature type="non-terminal residue" evidence="22">
    <location>
        <position position="1"/>
    </location>
</feature>
<evidence type="ECO:0000256" key="5">
    <source>
        <dbReference type="ARBA" id="ARBA00022481"/>
    </source>
</evidence>
<feature type="region of interest" description="Disordered" evidence="20">
    <location>
        <begin position="447"/>
        <end position="473"/>
    </location>
</feature>
<dbReference type="InterPro" id="IPR001806">
    <property type="entry name" value="Small_GTPase"/>
</dbReference>
<dbReference type="EC" id="3.6.5.2" evidence="3"/>
<dbReference type="GO" id="GO:0034353">
    <property type="term" value="F:mRNA 5'-diphosphatase activity"/>
    <property type="evidence" value="ECO:0007669"/>
    <property type="project" value="TreeGrafter"/>
</dbReference>
<evidence type="ECO:0000256" key="13">
    <source>
        <dbReference type="ARBA" id="ARBA00031518"/>
    </source>
</evidence>
<dbReference type="SUPFAM" id="SSF52540">
    <property type="entry name" value="P-loop containing nucleoside triphosphate hydrolases"/>
    <property type="match status" value="2"/>
</dbReference>
<feature type="domain" description="RAI1-like" evidence="21">
    <location>
        <begin position="1102"/>
        <end position="1250"/>
    </location>
</feature>
<dbReference type="PROSITE" id="PS51419">
    <property type="entry name" value="RAB"/>
    <property type="match status" value="2"/>
</dbReference>
<comment type="similarity">
    <text evidence="2">Belongs to the small GTPase superfamily. Rho family.</text>
</comment>
<comment type="catalytic activity">
    <reaction evidence="16">
        <text>a 5'-end NAD(+)-phospho-ribonucleoside in snoRNA + H2O = a 5'-end phospho-ribonucleoside in snoRNA + NAD(+) + H(+)</text>
        <dbReference type="Rhea" id="RHEA:60892"/>
        <dbReference type="Rhea" id="RHEA-COMP:15699"/>
        <dbReference type="Rhea" id="RHEA-COMP:15700"/>
        <dbReference type="ChEBI" id="CHEBI:15377"/>
        <dbReference type="ChEBI" id="CHEBI:15378"/>
        <dbReference type="ChEBI" id="CHEBI:57540"/>
        <dbReference type="ChEBI" id="CHEBI:138282"/>
        <dbReference type="ChEBI" id="CHEBI:144029"/>
    </reaction>
    <physiologicalReaction direction="left-to-right" evidence="16">
        <dbReference type="Rhea" id="RHEA:60893"/>
    </physiologicalReaction>
</comment>
<comment type="catalytic activity">
    <reaction evidence="10">
        <text>a 5'-end FAD-phospho-ribonucleoside in mRNA + H2O = a 5'-end phospho-ribonucleoside in mRNA + FAD + H(+)</text>
        <dbReference type="Rhea" id="RHEA:67492"/>
        <dbReference type="Rhea" id="RHEA-COMP:15692"/>
        <dbReference type="Rhea" id="RHEA-COMP:17275"/>
        <dbReference type="ChEBI" id="CHEBI:15377"/>
        <dbReference type="ChEBI" id="CHEBI:15378"/>
        <dbReference type="ChEBI" id="CHEBI:57692"/>
        <dbReference type="ChEBI" id="CHEBI:138282"/>
        <dbReference type="ChEBI" id="CHEBI:172372"/>
    </reaction>
    <physiologicalReaction direction="left-to-right" evidence="10">
        <dbReference type="Rhea" id="RHEA:67493"/>
    </physiologicalReaction>
</comment>
<feature type="domain" description="RAI1-like" evidence="21">
    <location>
        <begin position="1263"/>
        <end position="1596"/>
    </location>
</feature>
<dbReference type="GO" id="GO:0000956">
    <property type="term" value="P:nuclear-transcribed mRNA catabolic process"/>
    <property type="evidence" value="ECO:0007669"/>
    <property type="project" value="TreeGrafter"/>
</dbReference>
<evidence type="ECO:0000256" key="1">
    <source>
        <dbReference type="ARBA" id="ARBA00006562"/>
    </source>
</evidence>
<dbReference type="PRINTS" id="PR00449">
    <property type="entry name" value="RASTRNSFRMNG"/>
</dbReference>
<dbReference type="InterPro" id="IPR005225">
    <property type="entry name" value="Small_GTP-bd"/>
</dbReference>
<dbReference type="NCBIfam" id="TIGR00231">
    <property type="entry name" value="small_GTP"/>
    <property type="match status" value="1"/>
</dbReference>
<keyword evidence="6" id="KW-0547">Nucleotide-binding</keyword>
<dbReference type="PANTHER" id="PTHR12395:SF9">
    <property type="entry name" value="DECAPPING AND EXORIBONUCLEASE PROTEIN"/>
    <property type="match status" value="1"/>
</dbReference>
<organism evidence="22">
    <name type="scientific">Tetraodon nigroviridis</name>
    <name type="common">Spotted green pufferfish</name>
    <name type="synonym">Chelonodon nigroviridis</name>
    <dbReference type="NCBI Taxonomy" id="99883"/>
    <lineage>
        <taxon>Eukaryota</taxon>
        <taxon>Metazoa</taxon>
        <taxon>Chordata</taxon>
        <taxon>Craniata</taxon>
        <taxon>Vertebrata</taxon>
        <taxon>Euteleostomi</taxon>
        <taxon>Actinopterygii</taxon>
        <taxon>Neopterygii</taxon>
        <taxon>Teleostei</taxon>
        <taxon>Neoteleostei</taxon>
        <taxon>Acanthomorphata</taxon>
        <taxon>Eupercaria</taxon>
        <taxon>Tetraodontiformes</taxon>
        <taxon>Tetradontoidea</taxon>
        <taxon>Tetraodontidae</taxon>
        <taxon>Tetraodon</taxon>
    </lineage>
</organism>
<evidence type="ECO:0000256" key="19">
    <source>
        <dbReference type="ARBA" id="ARBA00069400"/>
    </source>
</evidence>
<dbReference type="KEGG" id="tng:GSTEN00033388G001"/>
<evidence type="ECO:0000256" key="7">
    <source>
        <dbReference type="ARBA" id="ARBA00023134"/>
    </source>
</evidence>
<evidence type="ECO:0000259" key="21">
    <source>
        <dbReference type="Pfam" id="PF08652"/>
    </source>
</evidence>
<evidence type="ECO:0000256" key="18">
    <source>
        <dbReference type="ARBA" id="ARBA00065562"/>
    </source>
</evidence>
<name>Q4RJL0_TETNG</name>
<dbReference type="SMART" id="SM00175">
    <property type="entry name" value="RAB"/>
    <property type="match status" value="1"/>
</dbReference>
<evidence type="ECO:0000256" key="15">
    <source>
        <dbReference type="ARBA" id="ARBA00047660"/>
    </source>
</evidence>
<keyword evidence="7" id="KW-0342">GTP-binding</keyword>
<dbReference type="InterPro" id="IPR027417">
    <property type="entry name" value="P-loop_NTPase"/>
</dbReference>
<dbReference type="CDD" id="cd01871">
    <property type="entry name" value="Rac1_like"/>
    <property type="match status" value="1"/>
</dbReference>
<reference evidence="22" key="2">
    <citation type="submission" date="2004-02" db="EMBL/GenBank/DDBJ databases">
        <authorList>
            <consortium name="Genoscope"/>
            <consortium name="Whitehead Institute Centre for Genome Research"/>
        </authorList>
    </citation>
    <scope>NUCLEOTIDE SEQUENCE</scope>
</reference>
<evidence type="ECO:0000256" key="2">
    <source>
        <dbReference type="ARBA" id="ARBA00010142"/>
    </source>
</evidence>
<dbReference type="GO" id="GO:0005525">
    <property type="term" value="F:GTP binding"/>
    <property type="evidence" value="ECO:0007669"/>
    <property type="project" value="UniProtKB-KW"/>
</dbReference>
<sequence>MARGPKADTELSVDFNVDLWRQQGASQGTNLFKQTIVANWGHWECWSLSQYFAEPWVRPACSSATPPMPFLESTSPPSSSRRITLIFHVTSDRFDNYSANVMVDGKPVNLGLWDTAGQEDYDRLRPLSYPQTDVFLICFSLVSPASFENVRAKFVFPYEVSVCACFYFALLPLQWYPEVRHHCPNTPIILVGTKLDLRDEKETVEKLKEKKLSPITYPQGLAMAKEISAVKYLECSALTQRGLKTVFDEAIRAVLCPPPAKKKHKNEVETEAARKERESRTERHEEMTYWGYKFEQYMCADDVHSSPDPTGVVNTNEAFCTVVKTRLADHKLLFSGEVDCRDKDPAAPPPPSCYVELKTSAEICTPKQRSNFHRFKLLKWWAQSFLPGVPRIIAGFRDHDGVVVAVETFPVSKISHIIKTERNCWKPNVCMNFCCDVLSLVKRTVTEDDPEKQTDRTHLGQKQVTMEPQSLSTRRERYEREFPEYKQPVEVGSFSLDSEQRFFNDRRKLRYYVEPDANPMFDLKDGYRDRYKKRDESVKERLDNLLRWVLENRSAVSSDQTMVSPRALEAEFVTRRGRLTKLLTTPYESRDGWLLTVTMFKGTLYISEVETETARRERESRTERHEEMTYWGYKFEQYMCADDDHSLPDPTGVVNANEAFYTVVKTRLADHKLLFSNEVDCRDKDPAKTPPSCYVELKTSVKIRTDKQRSNFNRFKLLKWWAQSFLLGVPRIIAGFRDEDRVVVAVETFTVSEIPDRIKRTVTEDDPDALEAEFVTRRGHLTKLLTTPYESREGWLLAVTMFKGTFYISEVKTEAARRECEDEEMIYQGHKFEQYMCADVKQDHVDHSSGDRRFMILQIRRRKTPFHSVCLLCCCWFTRKASLQSSLKRKNARKDGRTAVTIMQAIKCVVVGDGAVGKTCLLISYTTNAFPGEYIPTVFDNYSANVMVDGKPVNLGLWDTAGQEDYDRLRPLSYPQTDVFLICFSLVSPASFENVRAKFVFPYEVSVCACFYFALLPLQWYPEVRHHCPNTPIILLDLRDEKETVEKLKEKKLSPITYPQGLAMAKEISAVKYLECSALTQRGLKTVFDEAIRAVLCPPPAKKKHKNALEAEFVTSRGHLAKLLTTPYESREGWKLAVTKFKGTFYISEVKTEAARRECEDEEMIYQGHKFEQYMCADDVHSSPDPTGVVNTNEAFYTVVKTRLADHKLLFSGEVDCRDKDPAKTPPSCYIELKTSVKIRTDKQRSNFNSVVYLFSYEPYRDVTFTVHRNSPYSFLPSCRKLRYYVEPDRSPAFDLRDGYRDRFVKRDESVKERLDHLLRWVLENRSAVSSDQTKASPRALEADFVTWRGHLTKLLTTPYESREGWLLAVTLFKGTLYISEVETEAARKERESRTERHEEMTYWGYKFEQYMCADDVHSSPDPTGVVNTNEAFCTVVKTRLADHKLLFSGEVDCRDKDPAAPPPPSCYVELKTSAEICTPKQRSNFHRFKLLRWWAQSFPPGVPRIIAGFRDDDGVVVAVETFPVSKIPDRIKTERNCWKPNVCINFCCDFLSIVKRTVTEDDPDVVYLFSYEPYRDVTFTVHRNSPYSFLPSWYVEGIIGSQP</sequence>
<evidence type="ECO:0000256" key="12">
    <source>
        <dbReference type="ARBA" id="ARBA00030950"/>
    </source>
</evidence>
<evidence type="ECO:0000256" key="20">
    <source>
        <dbReference type="SAM" id="MobiDB-lite"/>
    </source>
</evidence>
<evidence type="ECO:0000256" key="3">
    <source>
        <dbReference type="ARBA" id="ARBA00011984"/>
    </source>
</evidence>